<feature type="domain" description="RNA polymerase sigma factor 70 region 4 type 2" evidence="6">
    <location>
        <begin position="109"/>
        <end position="159"/>
    </location>
</feature>
<comment type="similarity">
    <text evidence="1">Belongs to the sigma-70 factor family. ECF subfamily.</text>
</comment>
<proteinExistence type="inferred from homology"/>
<name>A0A430G8F9_9SPHN</name>
<dbReference type="SUPFAM" id="SSF88659">
    <property type="entry name" value="Sigma3 and sigma4 domains of RNA polymerase sigma factors"/>
    <property type="match status" value="1"/>
</dbReference>
<dbReference type="GO" id="GO:0006352">
    <property type="term" value="P:DNA-templated transcription initiation"/>
    <property type="evidence" value="ECO:0007669"/>
    <property type="project" value="InterPro"/>
</dbReference>
<dbReference type="NCBIfam" id="TIGR02937">
    <property type="entry name" value="sigma70-ECF"/>
    <property type="match status" value="1"/>
</dbReference>
<reference evidence="8" key="1">
    <citation type="submission" date="2018-07" db="EMBL/GenBank/DDBJ databases">
        <title>Genomic and Epidemiologic Investigation of an Indolent Hospital Outbreak.</title>
        <authorList>
            <person name="Johnson R.C."/>
            <person name="Deming C."/>
            <person name="Conlan S."/>
            <person name="Zellmer C.J."/>
            <person name="Michelin A.V."/>
            <person name="Lee-Lin S.-Q."/>
            <person name="Thomas P.J."/>
            <person name="Park M."/>
            <person name="Weingarten R.A."/>
            <person name="Less J."/>
            <person name="Dekker J.P."/>
            <person name="Frank K.M."/>
            <person name="Musser K.A."/>
            <person name="Mcquiston J.R."/>
            <person name="Henderson D.K."/>
            <person name="Lau A.F."/>
            <person name="Palmore T.N."/>
            <person name="Segre J.A."/>
        </authorList>
    </citation>
    <scope>NUCLEOTIDE SEQUENCE [LARGE SCALE GENOMIC DNA]</scope>
    <source>
        <strain evidence="8">SK-CDC1_0717</strain>
    </source>
</reference>
<dbReference type="InterPro" id="IPR039425">
    <property type="entry name" value="RNA_pol_sigma-70-like"/>
</dbReference>
<evidence type="ECO:0000256" key="4">
    <source>
        <dbReference type="ARBA" id="ARBA00023163"/>
    </source>
</evidence>
<dbReference type="InterPro" id="IPR036388">
    <property type="entry name" value="WH-like_DNA-bd_sf"/>
</dbReference>
<evidence type="ECO:0000256" key="1">
    <source>
        <dbReference type="ARBA" id="ARBA00010641"/>
    </source>
</evidence>
<organism evidence="7 8">
    <name type="scientific">Sphingomonas koreensis</name>
    <dbReference type="NCBI Taxonomy" id="93064"/>
    <lineage>
        <taxon>Bacteria</taxon>
        <taxon>Pseudomonadati</taxon>
        <taxon>Pseudomonadota</taxon>
        <taxon>Alphaproteobacteria</taxon>
        <taxon>Sphingomonadales</taxon>
        <taxon>Sphingomonadaceae</taxon>
        <taxon>Sphingomonas</taxon>
    </lineage>
</organism>
<dbReference type="GO" id="GO:0016987">
    <property type="term" value="F:sigma factor activity"/>
    <property type="evidence" value="ECO:0007669"/>
    <property type="project" value="UniProtKB-KW"/>
</dbReference>
<evidence type="ECO:0000256" key="2">
    <source>
        <dbReference type="ARBA" id="ARBA00023015"/>
    </source>
</evidence>
<dbReference type="Gene3D" id="1.10.10.10">
    <property type="entry name" value="Winged helix-like DNA-binding domain superfamily/Winged helix DNA-binding domain"/>
    <property type="match status" value="1"/>
</dbReference>
<keyword evidence="3" id="KW-0731">Sigma factor</keyword>
<dbReference type="InterPro" id="IPR013249">
    <property type="entry name" value="RNA_pol_sigma70_r4_t2"/>
</dbReference>
<dbReference type="Gene3D" id="1.10.1740.10">
    <property type="match status" value="1"/>
</dbReference>
<dbReference type="Proteomes" id="UP000287746">
    <property type="component" value="Unassembled WGS sequence"/>
</dbReference>
<dbReference type="PANTHER" id="PTHR43133">
    <property type="entry name" value="RNA POLYMERASE ECF-TYPE SIGMA FACTO"/>
    <property type="match status" value="1"/>
</dbReference>
<dbReference type="PANTHER" id="PTHR43133:SF63">
    <property type="entry name" value="RNA POLYMERASE SIGMA FACTOR FECI-RELATED"/>
    <property type="match status" value="1"/>
</dbReference>
<comment type="caution">
    <text evidence="7">The sequence shown here is derived from an EMBL/GenBank/DDBJ whole genome shotgun (WGS) entry which is preliminary data.</text>
</comment>
<evidence type="ECO:0000259" key="6">
    <source>
        <dbReference type="Pfam" id="PF08281"/>
    </source>
</evidence>
<keyword evidence="4" id="KW-0804">Transcription</keyword>
<sequence>MQRARDQLDFGRRWRPALLAYFLRRVRDHAEAEDLTHELIAKLLKHRDDDLTSPEAYIFQMASNLLADRARRLKVRAHYRELVSRTEELGIDPLDPFRITAGRGELSVLENALAALPERTRTIFILYRLENLGQDKIAETFDISVSAVKKHVARAMASLMKEMRSAP</sequence>
<evidence type="ECO:0000313" key="8">
    <source>
        <dbReference type="Proteomes" id="UP000287746"/>
    </source>
</evidence>
<dbReference type="SUPFAM" id="SSF88946">
    <property type="entry name" value="Sigma2 domain of RNA polymerase sigma factors"/>
    <property type="match status" value="1"/>
</dbReference>
<evidence type="ECO:0000259" key="5">
    <source>
        <dbReference type="Pfam" id="PF04542"/>
    </source>
</evidence>
<dbReference type="AlphaFoldDB" id="A0A430G8F9"/>
<feature type="domain" description="RNA polymerase sigma-70 region 2" evidence="5">
    <location>
        <begin position="12"/>
        <end position="74"/>
    </location>
</feature>
<dbReference type="GO" id="GO:0003677">
    <property type="term" value="F:DNA binding"/>
    <property type="evidence" value="ECO:0007669"/>
    <property type="project" value="InterPro"/>
</dbReference>
<gene>
    <name evidence="7" type="ORF">DAH66_00070</name>
</gene>
<evidence type="ECO:0000256" key="3">
    <source>
        <dbReference type="ARBA" id="ARBA00023082"/>
    </source>
</evidence>
<protein>
    <submittedName>
        <fullName evidence="7">RNA polymerase sigma factor</fullName>
    </submittedName>
</protein>
<dbReference type="RefSeq" id="WP_126003171.1">
    <property type="nucleotide sequence ID" value="NZ_QQYZ01000001.1"/>
</dbReference>
<evidence type="ECO:0000313" key="7">
    <source>
        <dbReference type="EMBL" id="RSY90432.1"/>
    </source>
</evidence>
<dbReference type="InterPro" id="IPR013325">
    <property type="entry name" value="RNA_pol_sigma_r2"/>
</dbReference>
<dbReference type="InterPro" id="IPR007627">
    <property type="entry name" value="RNA_pol_sigma70_r2"/>
</dbReference>
<dbReference type="Pfam" id="PF08281">
    <property type="entry name" value="Sigma70_r4_2"/>
    <property type="match status" value="1"/>
</dbReference>
<dbReference type="InterPro" id="IPR014284">
    <property type="entry name" value="RNA_pol_sigma-70_dom"/>
</dbReference>
<accession>A0A430G8F9</accession>
<dbReference type="CDD" id="cd06171">
    <property type="entry name" value="Sigma70_r4"/>
    <property type="match status" value="1"/>
</dbReference>
<dbReference type="EMBL" id="QQYZ01000001">
    <property type="protein sequence ID" value="RSY90432.1"/>
    <property type="molecule type" value="Genomic_DNA"/>
</dbReference>
<dbReference type="InterPro" id="IPR013324">
    <property type="entry name" value="RNA_pol_sigma_r3/r4-like"/>
</dbReference>
<dbReference type="Pfam" id="PF04542">
    <property type="entry name" value="Sigma70_r2"/>
    <property type="match status" value="1"/>
</dbReference>
<keyword evidence="2" id="KW-0805">Transcription regulation</keyword>